<dbReference type="PROSITE" id="PS51171">
    <property type="entry name" value="PREPHENATE_DEHYDR_3"/>
    <property type="match status" value="1"/>
</dbReference>
<evidence type="ECO:0000256" key="7">
    <source>
        <dbReference type="ARBA" id="ARBA00014401"/>
    </source>
</evidence>
<evidence type="ECO:0000256" key="4">
    <source>
        <dbReference type="ARBA" id="ARBA00004741"/>
    </source>
</evidence>
<evidence type="ECO:0000256" key="13">
    <source>
        <dbReference type="ARBA" id="ARBA00023239"/>
    </source>
</evidence>
<dbReference type="EMBL" id="UOFD01000068">
    <property type="protein sequence ID" value="VAW53959.1"/>
    <property type="molecule type" value="Genomic_DNA"/>
</dbReference>
<dbReference type="GO" id="GO:0046417">
    <property type="term" value="P:chorismate metabolic process"/>
    <property type="evidence" value="ECO:0007669"/>
    <property type="project" value="InterPro"/>
</dbReference>
<dbReference type="UniPathway" id="UPA00121">
    <property type="reaction ID" value="UER00345"/>
</dbReference>
<evidence type="ECO:0000256" key="1">
    <source>
        <dbReference type="ARBA" id="ARBA00000824"/>
    </source>
</evidence>
<keyword evidence="14" id="KW-0511">Multifunctional enzyme</keyword>
<feature type="domain" description="ACT" evidence="20">
    <location>
        <begin position="279"/>
        <end position="356"/>
    </location>
</feature>
<keyword evidence="9" id="KW-0028">Amino-acid biosynthesis</keyword>
<dbReference type="Pfam" id="PF01817">
    <property type="entry name" value="CM_2"/>
    <property type="match status" value="1"/>
</dbReference>
<name>A0A3B0WXN5_9ZZZZ</name>
<dbReference type="CDD" id="cd13630">
    <property type="entry name" value="PBP2_PDT_1"/>
    <property type="match status" value="1"/>
</dbReference>
<evidence type="ECO:0000256" key="14">
    <source>
        <dbReference type="ARBA" id="ARBA00023268"/>
    </source>
</evidence>
<evidence type="ECO:0000256" key="10">
    <source>
        <dbReference type="ARBA" id="ARBA00023141"/>
    </source>
</evidence>
<keyword evidence="8" id="KW-0963">Cytoplasm</keyword>
<dbReference type="EC" id="4.2.1.51" evidence="6"/>
<evidence type="ECO:0000256" key="16">
    <source>
        <dbReference type="ARBA" id="ARBA00031520"/>
    </source>
</evidence>
<evidence type="ECO:0000256" key="15">
    <source>
        <dbReference type="ARBA" id="ARBA00031175"/>
    </source>
</evidence>
<dbReference type="NCBIfam" id="NF008865">
    <property type="entry name" value="PRK11898.1"/>
    <property type="match status" value="1"/>
</dbReference>
<dbReference type="PANTHER" id="PTHR21022:SF19">
    <property type="entry name" value="PREPHENATE DEHYDRATASE-RELATED"/>
    <property type="match status" value="1"/>
</dbReference>
<dbReference type="InterPro" id="IPR001086">
    <property type="entry name" value="Preph_deHydtase"/>
</dbReference>
<dbReference type="SUPFAM" id="SSF53850">
    <property type="entry name" value="Periplasmic binding protein-like II"/>
    <property type="match status" value="1"/>
</dbReference>
<keyword evidence="10" id="KW-0057">Aromatic amino acid biosynthesis</keyword>
<dbReference type="InterPro" id="IPR036979">
    <property type="entry name" value="CM_dom_sf"/>
</dbReference>
<dbReference type="GO" id="GO:0004106">
    <property type="term" value="F:chorismate mutase activity"/>
    <property type="evidence" value="ECO:0007669"/>
    <property type="project" value="UniProtKB-EC"/>
</dbReference>
<dbReference type="PROSITE" id="PS51168">
    <property type="entry name" value="CHORISMATE_MUT_2"/>
    <property type="match status" value="1"/>
</dbReference>
<dbReference type="GO" id="GO:0004664">
    <property type="term" value="F:prephenate dehydratase activity"/>
    <property type="evidence" value="ECO:0007669"/>
    <property type="project" value="UniProtKB-EC"/>
</dbReference>
<dbReference type="PIRSF" id="PIRSF001500">
    <property type="entry name" value="Chor_mut_pdt_Ppr"/>
    <property type="match status" value="1"/>
</dbReference>
<protein>
    <recommendedName>
        <fullName evidence="7">Bifunctional chorismate mutase/prephenate dehydratase</fullName>
        <ecNumber evidence="6">4.2.1.51</ecNumber>
    </recommendedName>
    <alternativeName>
        <fullName evidence="16">Chorismate mutase-prephenate dehydratase</fullName>
    </alternativeName>
    <alternativeName>
        <fullName evidence="15">p-protein</fullName>
    </alternativeName>
</protein>
<reference evidence="21" key="1">
    <citation type="submission" date="2018-06" db="EMBL/GenBank/DDBJ databases">
        <authorList>
            <person name="Zhirakovskaya E."/>
        </authorList>
    </citation>
    <scope>NUCLEOTIDE SEQUENCE</scope>
</reference>
<dbReference type="SUPFAM" id="SSF48600">
    <property type="entry name" value="Chorismate mutase II"/>
    <property type="match status" value="1"/>
</dbReference>
<comment type="catalytic activity">
    <reaction evidence="1">
        <text>chorismate = prephenate</text>
        <dbReference type="Rhea" id="RHEA:13897"/>
        <dbReference type="ChEBI" id="CHEBI:29748"/>
        <dbReference type="ChEBI" id="CHEBI:29934"/>
        <dbReference type="EC" id="5.4.99.5"/>
    </reaction>
</comment>
<dbReference type="SMART" id="SM00830">
    <property type="entry name" value="CM_2"/>
    <property type="match status" value="1"/>
</dbReference>
<dbReference type="Gene3D" id="3.30.70.260">
    <property type="match status" value="1"/>
</dbReference>
<dbReference type="Pfam" id="PF01842">
    <property type="entry name" value="ACT"/>
    <property type="match status" value="1"/>
</dbReference>
<comment type="pathway">
    <text evidence="5">Metabolic intermediate biosynthesis; prephenate biosynthesis; prephenate from chorismate: step 1/1.</text>
</comment>
<comment type="catalytic activity">
    <reaction evidence="17">
        <text>prephenate + H(+) = 3-phenylpyruvate + CO2 + H2O</text>
        <dbReference type="Rhea" id="RHEA:21648"/>
        <dbReference type="ChEBI" id="CHEBI:15377"/>
        <dbReference type="ChEBI" id="CHEBI:15378"/>
        <dbReference type="ChEBI" id="CHEBI:16526"/>
        <dbReference type="ChEBI" id="CHEBI:18005"/>
        <dbReference type="ChEBI" id="CHEBI:29934"/>
        <dbReference type="EC" id="4.2.1.51"/>
    </reaction>
</comment>
<keyword evidence="11" id="KW-0584">Phenylalanine biosynthesis</keyword>
<dbReference type="Gene3D" id="3.40.190.10">
    <property type="entry name" value="Periplasmic binding protein-like II"/>
    <property type="match status" value="2"/>
</dbReference>
<evidence type="ECO:0000259" key="18">
    <source>
        <dbReference type="PROSITE" id="PS51168"/>
    </source>
</evidence>
<evidence type="ECO:0000256" key="2">
    <source>
        <dbReference type="ARBA" id="ARBA00002364"/>
    </source>
</evidence>
<evidence type="ECO:0000259" key="19">
    <source>
        <dbReference type="PROSITE" id="PS51171"/>
    </source>
</evidence>
<dbReference type="InterPro" id="IPR036263">
    <property type="entry name" value="Chorismate_II_sf"/>
</dbReference>
<evidence type="ECO:0000256" key="5">
    <source>
        <dbReference type="ARBA" id="ARBA00004817"/>
    </source>
</evidence>
<dbReference type="FunFam" id="3.40.190.10:FF:000029">
    <property type="entry name" value="Chorismate mutase/Prephenate dehydratase"/>
    <property type="match status" value="1"/>
</dbReference>
<dbReference type="InterPro" id="IPR045865">
    <property type="entry name" value="ACT-like_dom_sf"/>
</dbReference>
<dbReference type="InterPro" id="IPR002912">
    <property type="entry name" value="ACT_dom"/>
</dbReference>
<organism evidence="21">
    <name type="scientific">hydrothermal vent metagenome</name>
    <dbReference type="NCBI Taxonomy" id="652676"/>
    <lineage>
        <taxon>unclassified sequences</taxon>
        <taxon>metagenomes</taxon>
        <taxon>ecological metagenomes</taxon>
    </lineage>
</organism>
<evidence type="ECO:0000256" key="12">
    <source>
        <dbReference type="ARBA" id="ARBA00023235"/>
    </source>
</evidence>
<dbReference type="FunFam" id="1.20.59.10:FF:000004">
    <property type="entry name" value="Prephenate dehydratase"/>
    <property type="match status" value="1"/>
</dbReference>
<keyword evidence="12 21" id="KW-0413">Isomerase</keyword>
<dbReference type="InterPro" id="IPR002701">
    <property type="entry name" value="CM_II_prokaryot"/>
</dbReference>
<evidence type="ECO:0000313" key="21">
    <source>
        <dbReference type="EMBL" id="VAW53959.1"/>
    </source>
</evidence>
<comment type="function">
    <text evidence="2">Catalyzes the Claisen rearrangement of chorismate to prephenate and the decarboxylation/dehydration of prephenate to phenylpyruvate.</text>
</comment>
<dbReference type="GO" id="GO:0009094">
    <property type="term" value="P:L-phenylalanine biosynthetic process"/>
    <property type="evidence" value="ECO:0007669"/>
    <property type="project" value="UniProtKB-UniPathway"/>
</dbReference>
<dbReference type="InterPro" id="IPR008242">
    <property type="entry name" value="Chor_mutase/pphenate_deHydtase"/>
</dbReference>
<dbReference type="UniPathway" id="UPA00120">
    <property type="reaction ID" value="UER00203"/>
</dbReference>
<dbReference type="InterPro" id="IPR010957">
    <property type="entry name" value="G/b/e-P-prot_chorismate_mutase"/>
</dbReference>
<accession>A0A3B0WXN5</accession>
<proteinExistence type="predicted"/>
<gene>
    <name evidence="21" type="ORF">MNBD_GAMMA06-1568</name>
</gene>
<dbReference type="PANTHER" id="PTHR21022">
    <property type="entry name" value="PREPHENATE DEHYDRATASE P PROTEIN"/>
    <property type="match status" value="1"/>
</dbReference>
<evidence type="ECO:0000256" key="9">
    <source>
        <dbReference type="ARBA" id="ARBA00022605"/>
    </source>
</evidence>
<dbReference type="FunFam" id="3.30.70.260:FF:000012">
    <property type="entry name" value="Prephenate dehydratase"/>
    <property type="match status" value="1"/>
</dbReference>
<evidence type="ECO:0000256" key="11">
    <source>
        <dbReference type="ARBA" id="ARBA00023222"/>
    </source>
</evidence>
<dbReference type="SUPFAM" id="SSF55021">
    <property type="entry name" value="ACT-like"/>
    <property type="match status" value="1"/>
</dbReference>
<sequence>MTDNNPLAEIRNRIDEIDKSIQDLVSERASCAAQVAKVKQQQGETGHFYRPEREAQVLRAVMERNTGPLTDESIASIFREIMAACLAHEKPLKVAFLGPEGTYTHAAAVKHFGSQIETQPVESIEEVFRVVEADGANFGVVPVENSSAGVINHTLDLFMKSSVTISGEVALRIRHNLLSKLDSLEKIERVYAHQQSLAQCNQWLDKYLPNAERIAMSSNAQAVLLARENNAASIGGSMAAELYEMPILKSDIEDEPDNTTRFAVIGQHLPPSSGDDRTSLLVFVNNKPGSLFDLLKPLADRGISMSNIESRPSRRGVWDYVFFIDIDGHRDDAIVKEAITEIEQASAMVTILGSYPKAVL</sequence>
<dbReference type="CDD" id="cd04905">
    <property type="entry name" value="ACT_CM-PDT"/>
    <property type="match status" value="1"/>
</dbReference>
<evidence type="ECO:0000256" key="17">
    <source>
        <dbReference type="ARBA" id="ARBA00047848"/>
    </source>
</evidence>
<evidence type="ECO:0000256" key="6">
    <source>
        <dbReference type="ARBA" id="ARBA00013147"/>
    </source>
</evidence>
<dbReference type="NCBIfam" id="TIGR01807">
    <property type="entry name" value="CM_P2"/>
    <property type="match status" value="1"/>
</dbReference>
<dbReference type="AlphaFoldDB" id="A0A3B0WXN5"/>
<feature type="domain" description="Prephenate dehydratase" evidence="19">
    <location>
        <begin position="93"/>
        <end position="267"/>
    </location>
</feature>
<evidence type="ECO:0000259" key="20">
    <source>
        <dbReference type="PROSITE" id="PS51671"/>
    </source>
</evidence>
<dbReference type="Pfam" id="PF00800">
    <property type="entry name" value="PDT"/>
    <property type="match status" value="1"/>
</dbReference>
<comment type="pathway">
    <text evidence="4">Amino-acid biosynthesis; L-phenylalanine biosynthesis; phenylpyruvate from prephenate: step 1/1.</text>
</comment>
<comment type="subcellular location">
    <subcellularLocation>
        <location evidence="3">Cytoplasm</location>
    </subcellularLocation>
</comment>
<evidence type="ECO:0000256" key="8">
    <source>
        <dbReference type="ARBA" id="ARBA00022490"/>
    </source>
</evidence>
<feature type="domain" description="Chorismate mutase" evidence="18">
    <location>
        <begin position="1"/>
        <end position="93"/>
    </location>
</feature>
<dbReference type="GO" id="GO:0005737">
    <property type="term" value="C:cytoplasm"/>
    <property type="evidence" value="ECO:0007669"/>
    <property type="project" value="UniProtKB-SubCell"/>
</dbReference>
<dbReference type="Gene3D" id="1.20.59.10">
    <property type="entry name" value="Chorismate mutase"/>
    <property type="match status" value="1"/>
</dbReference>
<keyword evidence="13 21" id="KW-0456">Lyase</keyword>
<evidence type="ECO:0000256" key="3">
    <source>
        <dbReference type="ARBA" id="ARBA00004496"/>
    </source>
</evidence>
<dbReference type="PROSITE" id="PS51671">
    <property type="entry name" value="ACT"/>
    <property type="match status" value="1"/>
</dbReference>